<protein>
    <recommendedName>
        <fullName evidence="3">Fibrinogen C-terminal domain-containing protein</fullName>
    </recommendedName>
</protein>
<feature type="coiled-coil region" evidence="1">
    <location>
        <begin position="98"/>
        <end position="150"/>
    </location>
</feature>
<dbReference type="Ensembl" id="ENSAMXT00005053774.1">
    <property type="protein sequence ID" value="ENSAMXP00005049602.1"/>
    <property type="gene ID" value="ENSAMXG00005022582.1"/>
</dbReference>
<evidence type="ECO:0000313" key="4">
    <source>
        <dbReference type="Ensembl" id="ENSAMXP00005049602.1"/>
    </source>
</evidence>
<dbReference type="InterPro" id="IPR050373">
    <property type="entry name" value="Fibrinogen_C-term_domain"/>
</dbReference>
<dbReference type="Gene3D" id="4.10.530.10">
    <property type="entry name" value="Gamma-fibrinogen Carboxyl Terminal Fragment, domain 2"/>
    <property type="match status" value="1"/>
</dbReference>
<feature type="region of interest" description="Disordered" evidence="2">
    <location>
        <begin position="348"/>
        <end position="367"/>
    </location>
</feature>
<evidence type="ECO:0000259" key="3">
    <source>
        <dbReference type="PROSITE" id="PS51406"/>
    </source>
</evidence>
<feature type="domain" description="Fibrinogen C-terminal" evidence="3">
    <location>
        <begin position="214"/>
        <end position="421"/>
    </location>
</feature>
<evidence type="ECO:0000256" key="2">
    <source>
        <dbReference type="SAM" id="MobiDB-lite"/>
    </source>
</evidence>
<evidence type="ECO:0000313" key="5">
    <source>
        <dbReference type="Proteomes" id="UP000694621"/>
    </source>
</evidence>
<dbReference type="InterPro" id="IPR002181">
    <property type="entry name" value="Fibrinogen_a/b/g_C_dom"/>
</dbReference>
<dbReference type="SMART" id="SM00186">
    <property type="entry name" value="FBG"/>
    <property type="match status" value="1"/>
</dbReference>
<keyword evidence="1" id="KW-0175">Coiled coil</keyword>
<dbReference type="PANTHER" id="PTHR19143:SF222">
    <property type="entry name" value="ANGIOPOIETIN-RELATED PROTEIN 3"/>
    <property type="match status" value="1"/>
</dbReference>
<dbReference type="GO" id="GO:0009395">
    <property type="term" value="P:phospholipid catabolic process"/>
    <property type="evidence" value="ECO:0007669"/>
    <property type="project" value="TreeGrafter"/>
</dbReference>
<dbReference type="PROSITE" id="PS51406">
    <property type="entry name" value="FIBRINOGEN_C_2"/>
    <property type="match status" value="1"/>
</dbReference>
<dbReference type="SUPFAM" id="SSF56496">
    <property type="entry name" value="Fibrinogen C-terminal domain-like"/>
    <property type="match status" value="1"/>
</dbReference>
<dbReference type="AlphaFoldDB" id="A0A8B9LJC7"/>
<dbReference type="GO" id="GO:0005615">
    <property type="term" value="C:extracellular space"/>
    <property type="evidence" value="ECO:0007669"/>
    <property type="project" value="TreeGrafter"/>
</dbReference>
<reference evidence="4" key="1">
    <citation type="submission" date="2025-08" db="UniProtKB">
        <authorList>
            <consortium name="Ensembl"/>
        </authorList>
    </citation>
    <scope>IDENTIFICATION</scope>
</reference>
<dbReference type="InterPro" id="IPR036056">
    <property type="entry name" value="Fibrinogen-like_C"/>
</dbReference>
<sequence>RAWVHLYLSLSHHQEEEHHLGPNGKDTDTEDTSLSQVGHRSAFAALDDVRLIANGLLQLGKNLRDFVQKTKGQINDILQKLNIFDKSFYQLSVLASEIKEEEEELKKTTVVLKASNDEIKSLSLEINSKVEDIMKERIQLRNQVGGLEEKLSGISQGLLSADQVAEISALKVRTLWYFPELNSASHQETTAKLRWDLQTYSMSDYLTNYSTDGSFSSDFPKDCGEAFSMGENASGLYAIKPNQSEAFLVLCEFTEDGAFTVIQRRQDGSVDFNQPWQSYEDGFGDFRSEFWLGLRKIFSISQHGGSLLHVQMEDWKQEKHLMEFQYRLEGPASNYTIHLRPAHLSTETDTQTGMRFSTKDHHDENNSRSCAHDYTGGWWFSTCDDINPNGKCIQSRPRRKHNKGHVQFKSSQISIFHAKKT</sequence>
<dbReference type="Pfam" id="PF00147">
    <property type="entry name" value="Fibrinogen_C"/>
    <property type="match status" value="1"/>
</dbReference>
<organism evidence="4 5">
    <name type="scientific">Astyanax mexicanus</name>
    <name type="common">Blind cave fish</name>
    <name type="synonym">Astyanax fasciatus mexicanus</name>
    <dbReference type="NCBI Taxonomy" id="7994"/>
    <lineage>
        <taxon>Eukaryota</taxon>
        <taxon>Metazoa</taxon>
        <taxon>Chordata</taxon>
        <taxon>Craniata</taxon>
        <taxon>Vertebrata</taxon>
        <taxon>Euteleostomi</taxon>
        <taxon>Actinopterygii</taxon>
        <taxon>Neopterygii</taxon>
        <taxon>Teleostei</taxon>
        <taxon>Ostariophysi</taxon>
        <taxon>Characiformes</taxon>
        <taxon>Characoidei</taxon>
        <taxon>Acestrorhamphidae</taxon>
        <taxon>Acestrorhamphinae</taxon>
        <taxon>Astyanax</taxon>
    </lineage>
</organism>
<accession>A0A8B9LJC7</accession>
<dbReference type="GO" id="GO:0042632">
    <property type="term" value="P:cholesterol homeostasis"/>
    <property type="evidence" value="ECO:0007669"/>
    <property type="project" value="TreeGrafter"/>
</dbReference>
<dbReference type="InterPro" id="IPR014716">
    <property type="entry name" value="Fibrinogen_a/b/g_C_1"/>
</dbReference>
<evidence type="ECO:0000256" key="1">
    <source>
        <dbReference type="SAM" id="Coils"/>
    </source>
</evidence>
<feature type="compositionally biased region" description="Basic and acidic residues" evidence="2">
    <location>
        <begin position="357"/>
        <end position="366"/>
    </location>
</feature>
<dbReference type="Gene3D" id="3.90.215.10">
    <property type="entry name" value="Gamma Fibrinogen, chain A, domain 1"/>
    <property type="match status" value="1"/>
</dbReference>
<dbReference type="GO" id="GO:0070328">
    <property type="term" value="P:triglyceride homeostasis"/>
    <property type="evidence" value="ECO:0007669"/>
    <property type="project" value="TreeGrafter"/>
</dbReference>
<dbReference type="PANTHER" id="PTHR19143">
    <property type="entry name" value="FIBRINOGEN/TENASCIN/ANGIOPOEITIN"/>
    <property type="match status" value="1"/>
</dbReference>
<name>A0A8B9LJC7_ASTMX</name>
<dbReference type="GO" id="GO:0055091">
    <property type="term" value="P:phospholipid homeostasis"/>
    <property type="evidence" value="ECO:0007669"/>
    <property type="project" value="TreeGrafter"/>
</dbReference>
<proteinExistence type="predicted"/>
<dbReference type="Proteomes" id="UP000694621">
    <property type="component" value="Unplaced"/>
</dbReference>